<accession>A0A127Z355</accession>
<feature type="region of interest" description="Disordered" evidence="1">
    <location>
        <begin position="246"/>
        <end position="275"/>
    </location>
</feature>
<name>A0A127Z355_9BASI</name>
<feature type="compositionally biased region" description="Polar residues" evidence="1">
    <location>
        <begin position="246"/>
        <end position="260"/>
    </location>
</feature>
<feature type="compositionally biased region" description="Polar residues" evidence="1">
    <location>
        <begin position="410"/>
        <end position="427"/>
    </location>
</feature>
<sequence>MADPDSQRIESERCIDAYWRWVLNHIESDGERTSNITRVVLFYYHLDESGRQWFRSQWHAPIPSLETSASQYRAFACIHQVLAAYRCRVLSVSTSQAGRPQEEQEQQQQRQQQEQQQVVTAASAISSASQTNSLLLDGIAIDPRLGVAAMFGIMDRLDTNARLSDQDKLGNLKLAWQQLKLLLAHHDPRGVLPIICNLELADSYHQACCLIRSLVLTSRAPQSGSILVDLQDSTPTHPEVEAMRRQQQQQEVDGTASTWSLAPGSPPSQSFQDNSVQDVERYDPTLESIDLQSEDGGRLSCDSAESASSPLELDSFAHDSDDDNDSIPRELHSDDQPASMQHLDLDHNHHHHHDEQEESEDDEHLADSSKTVRRSRRKRKGKGAYRQKLQAFKMPRRQDGSGRFAKRSPLPNTDSIQQTTDDPSTTP</sequence>
<protein>
    <submittedName>
        <fullName evidence="2">Uncharacterized protein</fullName>
    </submittedName>
</protein>
<gene>
    <name evidence="2" type="ORF">SPSC_03856</name>
</gene>
<proteinExistence type="predicted"/>
<evidence type="ECO:0000256" key="1">
    <source>
        <dbReference type="SAM" id="MobiDB-lite"/>
    </source>
</evidence>
<dbReference type="AlphaFoldDB" id="A0A127Z355"/>
<dbReference type="EMBL" id="LK056674">
    <property type="protein sequence ID" value="CDR88196.1"/>
    <property type="molecule type" value="Genomic_DNA"/>
</dbReference>
<reference evidence="2" key="1">
    <citation type="submission" date="2014-06" db="EMBL/GenBank/DDBJ databases">
        <authorList>
            <person name="Ju J."/>
            <person name="Zhang J."/>
        </authorList>
    </citation>
    <scope>NUCLEOTIDE SEQUENCE</scope>
    <source>
        <strain evidence="2">SscI8</strain>
    </source>
</reference>
<feature type="compositionally biased region" description="Basic and acidic residues" evidence="1">
    <location>
        <begin position="326"/>
        <end position="335"/>
    </location>
</feature>
<feature type="region of interest" description="Disordered" evidence="1">
    <location>
        <begin position="289"/>
        <end position="427"/>
    </location>
</feature>
<organism evidence="2">
    <name type="scientific">Sporisorium scitamineum</name>
    <dbReference type="NCBI Taxonomy" id="49012"/>
    <lineage>
        <taxon>Eukaryota</taxon>
        <taxon>Fungi</taxon>
        <taxon>Dikarya</taxon>
        <taxon>Basidiomycota</taxon>
        <taxon>Ustilaginomycotina</taxon>
        <taxon>Ustilaginomycetes</taxon>
        <taxon>Ustilaginales</taxon>
        <taxon>Ustilaginaceae</taxon>
        <taxon>Sporisorium</taxon>
    </lineage>
</organism>
<evidence type="ECO:0000313" key="2">
    <source>
        <dbReference type="EMBL" id="CDR88196.1"/>
    </source>
</evidence>
<feature type="compositionally biased region" description="Basic residues" evidence="1">
    <location>
        <begin position="371"/>
        <end position="385"/>
    </location>
</feature>